<comment type="caution">
    <text evidence="1">The sequence shown here is derived from an EMBL/GenBank/DDBJ whole genome shotgun (WGS) entry which is preliminary data.</text>
</comment>
<sequence>MCWGSTHGIGKKIAAFVPNDSCLNFIEENGVSFDCGFERKGTYCRFYNDSVNLTIPVVVSGVYNEASSPSECSLLVSERSTSLVLPYQKESSYRRKESSNLCCFKSLALEKVTALIILLTMDRALDLFSQLPELPSPVFTAGHPPPDL</sequence>
<reference evidence="1 2" key="1">
    <citation type="submission" date="2023-12" db="EMBL/GenBank/DDBJ databases">
        <title>A high-quality genome assembly for Dillenia turbinata (Dilleniales).</title>
        <authorList>
            <person name="Chanderbali A."/>
        </authorList>
    </citation>
    <scope>NUCLEOTIDE SEQUENCE [LARGE SCALE GENOMIC DNA]</scope>
    <source>
        <strain evidence="1">LSX21</strain>
        <tissue evidence="1">Leaf</tissue>
    </source>
</reference>
<dbReference type="EMBL" id="JBAMMX010000004">
    <property type="protein sequence ID" value="KAK6942850.1"/>
    <property type="molecule type" value="Genomic_DNA"/>
</dbReference>
<accession>A0AAN8VZV3</accession>
<dbReference type="Proteomes" id="UP001370490">
    <property type="component" value="Unassembled WGS sequence"/>
</dbReference>
<evidence type="ECO:0000313" key="1">
    <source>
        <dbReference type="EMBL" id="KAK6942850.1"/>
    </source>
</evidence>
<feature type="non-terminal residue" evidence="1">
    <location>
        <position position="148"/>
    </location>
</feature>
<proteinExistence type="predicted"/>
<name>A0AAN8VZV3_9MAGN</name>
<evidence type="ECO:0000313" key="2">
    <source>
        <dbReference type="Proteomes" id="UP001370490"/>
    </source>
</evidence>
<keyword evidence="2" id="KW-1185">Reference proteome</keyword>
<organism evidence="1 2">
    <name type="scientific">Dillenia turbinata</name>
    <dbReference type="NCBI Taxonomy" id="194707"/>
    <lineage>
        <taxon>Eukaryota</taxon>
        <taxon>Viridiplantae</taxon>
        <taxon>Streptophyta</taxon>
        <taxon>Embryophyta</taxon>
        <taxon>Tracheophyta</taxon>
        <taxon>Spermatophyta</taxon>
        <taxon>Magnoliopsida</taxon>
        <taxon>eudicotyledons</taxon>
        <taxon>Gunneridae</taxon>
        <taxon>Pentapetalae</taxon>
        <taxon>Dilleniales</taxon>
        <taxon>Dilleniaceae</taxon>
        <taxon>Dillenia</taxon>
    </lineage>
</organism>
<protein>
    <submittedName>
        <fullName evidence="1">Uncharacterized protein</fullName>
    </submittedName>
</protein>
<gene>
    <name evidence="1" type="ORF">RJ641_028227</name>
</gene>
<dbReference type="AlphaFoldDB" id="A0AAN8VZV3"/>